<keyword evidence="2" id="KW-1185">Reference proteome</keyword>
<name>A0A3G6J5H4_9CORY</name>
<sequence length="237" mass="25758">MPDTFDTPHPGPRKRFTLEDVIQEAFALGLDQFSISGVARNLGVRAPSIYRVVESHEHLAYLCVERAVASMPLPDAALPWSAQLSQFAEHFWTMCDRHSGLAQALITVPTTHLAVRHYFEQLLTQLAAVADDVPLPRFQFAVDLISKITVMGSVVTEGLKKSGESETPGGTRIDDSYLLKLFPHLSPANGYALVKEEVEFVISGLADTVFPRHLSEQGLANSQAITAAQSSQGSSGS</sequence>
<dbReference type="OrthoDB" id="2570341at2"/>
<dbReference type="Gene3D" id="1.10.357.10">
    <property type="entry name" value="Tetracycline Repressor, domain 2"/>
    <property type="match status" value="1"/>
</dbReference>
<protein>
    <recommendedName>
        <fullName evidence="3">HTH tetR-type domain-containing protein</fullName>
    </recommendedName>
</protein>
<dbReference type="Proteomes" id="UP000269019">
    <property type="component" value="Chromosome"/>
</dbReference>
<dbReference type="KEGG" id="ccho:CCHOA_03555"/>
<dbReference type="EMBL" id="CP033896">
    <property type="protein sequence ID" value="AZA13122.1"/>
    <property type="molecule type" value="Genomic_DNA"/>
</dbReference>
<dbReference type="AlphaFoldDB" id="A0A3G6J5H4"/>
<organism evidence="1 2">
    <name type="scientific">Corynebacterium choanae</name>
    <dbReference type="NCBI Taxonomy" id="1862358"/>
    <lineage>
        <taxon>Bacteria</taxon>
        <taxon>Bacillati</taxon>
        <taxon>Actinomycetota</taxon>
        <taxon>Actinomycetes</taxon>
        <taxon>Mycobacteriales</taxon>
        <taxon>Corynebacteriaceae</taxon>
        <taxon>Corynebacterium</taxon>
    </lineage>
</organism>
<reference evidence="1 2" key="1">
    <citation type="submission" date="2018-11" db="EMBL/GenBank/DDBJ databases">
        <authorList>
            <person name="Kleinhagauer T."/>
            <person name="Glaeser S.P."/>
            <person name="Spergser J."/>
            <person name="Ruckert C."/>
            <person name="Kaempfer P."/>
            <person name="Busse H.-J."/>
        </authorList>
    </citation>
    <scope>NUCLEOTIDE SEQUENCE [LARGE SCALE GENOMIC DNA]</scope>
    <source>
        <strain evidence="1 2">200CH</strain>
    </source>
</reference>
<evidence type="ECO:0008006" key="3">
    <source>
        <dbReference type="Google" id="ProtNLM"/>
    </source>
</evidence>
<accession>A0A3G6J5H4</accession>
<dbReference type="SUPFAM" id="SSF46689">
    <property type="entry name" value="Homeodomain-like"/>
    <property type="match status" value="1"/>
</dbReference>
<dbReference type="RefSeq" id="WP_123926820.1">
    <property type="nucleotide sequence ID" value="NZ_CP033896.1"/>
</dbReference>
<dbReference type="InterPro" id="IPR009057">
    <property type="entry name" value="Homeodomain-like_sf"/>
</dbReference>
<gene>
    <name evidence="1" type="ORF">CCHOA_03555</name>
</gene>
<proteinExistence type="predicted"/>
<evidence type="ECO:0000313" key="2">
    <source>
        <dbReference type="Proteomes" id="UP000269019"/>
    </source>
</evidence>
<evidence type="ECO:0000313" key="1">
    <source>
        <dbReference type="EMBL" id="AZA13122.1"/>
    </source>
</evidence>